<dbReference type="InterPro" id="IPR025997">
    <property type="entry name" value="SBP_2_dom"/>
</dbReference>
<dbReference type="PROSITE" id="PS50932">
    <property type="entry name" value="HTH_LACI_2"/>
    <property type="match status" value="1"/>
</dbReference>
<dbReference type="PANTHER" id="PTHR30146:SF144">
    <property type="entry name" value="LACI-FAMILY TRANSCRIPTION REGULATOR"/>
    <property type="match status" value="1"/>
</dbReference>
<keyword evidence="2" id="KW-0238">DNA-binding</keyword>
<dbReference type="SMART" id="SM00354">
    <property type="entry name" value="HTH_LACI"/>
    <property type="match status" value="1"/>
</dbReference>
<evidence type="ECO:0000313" key="5">
    <source>
        <dbReference type="EMBL" id="SFS71492.1"/>
    </source>
</evidence>
<gene>
    <name evidence="5" type="ORF">SAMN04487906_1405</name>
</gene>
<dbReference type="RefSeq" id="WP_074977871.1">
    <property type="nucleotide sequence ID" value="NZ_FPAG01000004.1"/>
</dbReference>
<reference evidence="5 6" key="1">
    <citation type="submission" date="2016-10" db="EMBL/GenBank/DDBJ databases">
        <authorList>
            <person name="de Groot N.N."/>
        </authorList>
    </citation>
    <scope>NUCLEOTIDE SEQUENCE [LARGE SCALE GENOMIC DNA]</scope>
    <source>
        <strain evidence="5 6">CGMCC 1.6114</strain>
    </source>
</reference>
<dbReference type="GO" id="GO:0003700">
    <property type="term" value="F:DNA-binding transcription factor activity"/>
    <property type="evidence" value="ECO:0007669"/>
    <property type="project" value="TreeGrafter"/>
</dbReference>
<evidence type="ECO:0000256" key="2">
    <source>
        <dbReference type="ARBA" id="ARBA00023125"/>
    </source>
</evidence>
<dbReference type="GO" id="GO:0000976">
    <property type="term" value="F:transcription cis-regulatory region binding"/>
    <property type="evidence" value="ECO:0007669"/>
    <property type="project" value="TreeGrafter"/>
</dbReference>
<organism evidence="5 6">
    <name type="scientific">Zhouia amylolytica</name>
    <dbReference type="NCBI Taxonomy" id="376730"/>
    <lineage>
        <taxon>Bacteria</taxon>
        <taxon>Pseudomonadati</taxon>
        <taxon>Bacteroidota</taxon>
        <taxon>Flavobacteriia</taxon>
        <taxon>Flavobacteriales</taxon>
        <taxon>Flavobacteriaceae</taxon>
        <taxon>Zhouia</taxon>
    </lineage>
</organism>
<evidence type="ECO:0000259" key="4">
    <source>
        <dbReference type="PROSITE" id="PS50932"/>
    </source>
</evidence>
<dbReference type="PROSITE" id="PS00356">
    <property type="entry name" value="HTH_LACI_1"/>
    <property type="match status" value="1"/>
</dbReference>
<dbReference type="EMBL" id="FPAG01000004">
    <property type="protein sequence ID" value="SFS71492.1"/>
    <property type="molecule type" value="Genomic_DNA"/>
</dbReference>
<proteinExistence type="predicted"/>
<keyword evidence="1" id="KW-0805">Transcription regulation</keyword>
<dbReference type="Gene3D" id="3.40.50.2300">
    <property type="match status" value="2"/>
</dbReference>
<dbReference type="InterPro" id="IPR000843">
    <property type="entry name" value="HTH_LacI"/>
</dbReference>
<dbReference type="AlphaFoldDB" id="A0A1I6S3G7"/>
<evidence type="ECO:0000256" key="1">
    <source>
        <dbReference type="ARBA" id="ARBA00023015"/>
    </source>
</evidence>
<dbReference type="Pfam" id="PF13407">
    <property type="entry name" value="Peripla_BP_4"/>
    <property type="match status" value="1"/>
</dbReference>
<dbReference type="Gene3D" id="1.10.260.40">
    <property type="entry name" value="lambda repressor-like DNA-binding domains"/>
    <property type="match status" value="1"/>
</dbReference>
<dbReference type="Proteomes" id="UP000183209">
    <property type="component" value="Unassembled WGS sequence"/>
</dbReference>
<dbReference type="SUPFAM" id="SSF47413">
    <property type="entry name" value="lambda repressor-like DNA-binding domains"/>
    <property type="match status" value="1"/>
</dbReference>
<dbReference type="OrthoDB" id="628703at2"/>
<accession>A0A1I6S3G7</accession>
<dbReference type="Pfam" id="PF00356">
    <property type="entry name" value="LacI"/>
    <property type="match status" value="1"/>
</dbReference>
<evidence type="ECO:0000313" key="6">
    <source>
        <dbReference type="Proteomes" id="UP000183209"/>
    </source>
</evidence>
<dbReference type="InterPro" id="IPR028082">
    <property type="entry name" value="Peripla_BP_I"/>
</dbReference>
<sequence>MIKKNYTLKEIANLAEVSRGTVDRVIHNRGKVSTEARRKVEQVLDDIDYQPNLIAQSLKSHKNYVIGVLIPNDQEGEYWQQCAHGVRKAEVELRQFGISLLYFRYTSTRNDFEKQLSKAINKGLDAILMVPIYTDSLTHLYDRLEDLQIPIALLNTELTDRKHKIFLGQANTKSGRLAGQLMDYLVKDMDQGTLLVMHLGIKSGHSLHLEEKENGFKAYFAEKYENPKIEVVSSSDDTAITNLPIDLSEVSGIFVTTSKIHLLSNLLKQYPKIKTIGYDLIPKNIENLIKGKIDILLNQKPEAQAYRGITALSDHLLYNKDIPNRKLFPVDIVVSENVDEFI</sequence>
<dbReference type="CDD" id="cd01392">
    <property type="entry name" value="HTH_LacI"/>
    <property type="match status" value="1"/>
</dbReference>
<name>A0A1I6S3G7_9FLAO</name>
<evidence type="ECO:0000256" key="3">
    <source>
        <dbReference type="ARBA" id="ARBA00023163"/>
    </source>
</evidence>
<dbReference type="PANTHER" id="PTHR30146">
    <property type="entry name" value="LACI-RELATED TRANSCRIPTIONAL REPRESSOR"/>
    <property type="match status" value="1"/>
</dbReference>
<protein>
    <submittedName>
        <fullName evidence="5">LacI family transcriptional regulator</fullName>
    </submittedName>
</protein>
<keyword evidence="3" id="KW-0804">Transcription</keyword>
<dbReference type="SUPFAM" id="SSF53822">
    <property type="entry name" value="Periplasmic binding protein-like I"/>
    <property type="match status" value="1"/>
</dbReference>
<feature type="domain" description="HTH lacI-type" evidence="4">
    <location>
        <begin position="6"/>
        <end position="60"/>
    </location>
</feature>
<dbReference type="InterPro" id="IPR010982">
    <property type="entry name" value="Lambda_DNA-bd_dom_sf"/>
</dbReference>